<reference evidence="3" key="1">
    <citation type="submission" date="2014-08" db="EMBL/GenBank/DDBJ databases">
        <authorList>
            <person name="Sharma Rahul"/>
            <person name="Thines Marco"/>
        </authorList>
    </citation>
    <scope>NUCLEOTIDE SEQUENCE</scope>
</reference>
<protein>
    <submittedName>
        <fullName evidence="3">Opioid growth factor receptor (OGFr) conserved domain</fullName>
    </submittedName>
</protein>
<name>A0A0F7SN26_PHARH</name>
<accession>A0A0F7SN26</accession>
<evidence type="ECO:0000256" key="1">
    <source>
        <dbReference type="SAM" id="MobiDB-lite"/>
    </source>
</evidence>
<evidence type="ECO:0000259" key="2">
    <source>
        <dbReference type="Pfam" id="PF04664"/>
    </source>
</evidence>
<sequence>MYGIRLIDPASGLLVPTWDFEDKARHLVSSTMHLHRITRILKSLVSLSPDPTSPLSVLHHVPSLILFLIAQHNSGRLNLAPGTLAGDELETRWNLCIRNRALREAISELVVTRLGMPESPTEDGRGSWKWTEAEYEAWVVSKARNAPDMKQVARLRQDADLEDMLLDEGEAGMYARAEKAERDRILAEENEAAERARTSAAEEAAKQKERQREDDTEEAKIRTAERVRTLGSDGEI</sequence>
<dbReference type="AlphaFoldDB" id="A0A0F7SN26"/>
<feature type="domain" description="Opioid growth factor receptor (OGFr) conserved" evidence="2">
    <location>
        <begin position="2"/>
        <end position="109"/>
    </location>
</feature>
<dbReference type="EMBL" id="LN483345">
    <property type="protein sequence ID" value="CDZ98879.1"/>
    <property type="molecule type" value="Genomic_DNA"/>
</dbReference>
<feature type="region of interest" description="Disordered" evidence="1">
    <location>
        <begin position="187"/>
        <end position="236"/>
    </location>
</feature>
<feature type="compositionally biased region" description="Basic and acidic residues" evidence="1">
    <location>
        <begin position="203"/>
        <end position="228"/>
    </location>
</feature>
<dbReference type="GO" id="GO:0038023">
    <property type="term" value="F:signaling receptor activity"/>
    <property type="evidence" value="ECO:0007669"/>
    <property type="project" value="InterPro"/>
</dbReference>
<dbReference type="GO" id="GO:0016020">
    <property type="term" value="C:membrane"/>
    <property type="evidence" value="ECO:0007669"/>
    <property type="project" value="InterPro"/>
</dbReference>
<organism evidence="3">
    <name type="scientific">Phaffia rhodozyma</name>
    <name type="common">Yeast</name>
    <name type="synonym">Xanthophyllomyces dendrorhous</name>
    <dbReference type="NCBI Taxonomy" id="264483"/>
    <lineage>
        <taxon>Eukaryota</taxon>
        <taxon>Fungi</taxon>
        <taxon>Dikarya</taxon>
        <taxon>Basidiomycota</taxon>
        <taxon>Agaricomycotina</taxon>
        <taxon>Tremellomycetes</taxon>
        <taxon>Cystofilobasidiales</taxon>
        <taxon>Mrakiaceae</taxon>
        <taxon>Phaffia</taxon>
    </lineage>
</organism>
<keyword evidence="3" id="KW-0675">Receptor</keyword>
<evidence type="ECO:0000313" key="3">
    <source>
        <dbReference type="EMBL" id="CDZ98879.1"/>
    </source>
</evidence>
<dbReference type="InterPro" id="IPR006757">
    <property type="entry name" value="OGF_rcpt"/>
</dbReference>
<proteinExistence type="predicted"/>
<feature type="compositionally biased region" description="Basic and acidic residues" evidence="1">
    <location>
        <begin position="187"/>
        <end position="197"/>
    </location>
</feature>
<dbReference type="Pfam" id="PF04664">
    <property type="entry name" value="OGFr_N"/>
    <property type="match status" value="1"/>
</dbReference>